<evidence type="ECO:0000313" key="1">
    <source>
        <dbReference type="EMBL" id="SFM27490.1"/>
    </source>
</evidence>
<accession>A0A1I4PIS3</accession>
<dbReference type="EMBL" id="FOTY01000027">
    <property type="protein sequence ID" value="SFM27490.1"/>
    <property type="molecule type" value="Genomic_DNA"/>
</dbReference>
<keyword evidence="2" id="KW-1185">Reference proteome</keyword>
<organism evidence="1 2">
    <name type="scientific">Salibacterium qingdaonense</name>
    <dbReference type="NCBI Taxonomy" id="266892"/>
    <lineage>
        <taxon>Bacteria</taxon>
        <taxon>Bacillati</taxon>
        <taxon>Bacillota</taxon>
        <taxon>Bacilli</taxon>
        <taxon>Bacillales</taxon>
        <taxon>Bacillaceae</taxon>
    </lineage>
</organism>
<dbReference type="AlphaFoldDB" id="A0A1I4PIS3"/>
<evidence type="ECO:0000313" key="2">
    <source>
        <dbReference type="Proteomes" id="UP000199668"/>
    </source>
</evidence>
<gene>
    <name evidence="1" type="ORF">SAMN04488054_1272</name>
</gene>
<dbReference type="Proteomes" id="UP000199668">
    <property type="component" value="Unassembled WGS sequence"/>
</dbReference>
<reference evidence="1 2" key="1">
    <citation type="submission" date="2016-10" db="EMBL/GenBank/DDBJ databases">
        <authorList>
            <person name="de Groot N.N."/>
        </authorList>
    </citation>
    <scope>NUCLEOTIDE SEQUENCE [LARGE SCALE GENOMIC DNA]</scope>
    <source>
        <strain evidence="1 2">CGMCC 1.6134</strain>
    </source>
</reference>
<sequence>MSKDIITDSGVMIMKETPDVRMWKDVYEGFSGLTKMEQTALFDAMKRGLFSEEPDKITKRLKTIHEARFDSGMACVHCGRIPVKRNGKYHSLQRYLCKDYGRTFNGMTNTP</sequence>
<protein>
    <submittedName>
        <fullName evidence="1">Uncharacterized protein</fullName>
    </submittedName>
</protein>
<proteinExistence type="predicted"/>
<name>A0A1I4PIS3_9BACI</name>